<feature type="transmembrane region" description="Helical" evidence="7">
    <location>
        <begin position="227"/>
        <end position="245"/>
    </location>
</feature>
<feature type="transmembrane region" description="Helical" evidence="7">
    <location>
        <begin position="257"/>
        <end position="278"/>
    </location>
</feature>
<evidence type="ECO:0000256" key="5">
    <source>
        <dbReference type="ARBA" id="ARBA00022989"/>
    </source>
</evidence>
<dbReference type="RefSeq" id="WP_273934453.1">
    <property type="nucleotide sequence ID" value="NZ_CP097263.1"/>
</dbReference>
<keyword evidence="10" id="KW-1185">Reference proteome</keyword>
<evidence type="ECO:0000256" key="6">
    <source>
        <dbReference type="ARBA" id="ARBA00023136"/>
    </source>
</evidence>
<dbReference type="SUPFAM" id="SSF103481">
    <property type="entry name" value="Multidrug resistance efflux transporter EmrE"/>
    <property type="match status" value="2"/>
</dbReference>
<comment type="subcellular location">
    <subcellularLocation>
        <location evidence="1">Cell membrane</location>
        <topology evidence="1">Multi-pass membrane protein</topology>
    </subcellularLocation>
</comment>
<sequence length="307" mass="31439">MVMVYVDGTSGRLPGRALPRRSLSAVAGRMLGSVPPTGLLLGGIISVQFGATLAKGLFPLVGPAGTAGLRLLFAAGMLLAFWRPRLRMSGRAWLVVLAYGTVLGLMNLSIYESLQRLPLGIAVTIEFLGPLAIALAGSRRLLDVLWALLAAAGVVLLADLGGETSLLGILFALAAALCWAGYILLGAKLGEATAGGSGLAIAMAVGALVIAPFGVAEAGTALLDPTTLVIGAGVALLSSVIPYSLELEALRKIPPRLFGVLMSVEPAVAALAGMLVLHENLRPVQWVAIMCVVTASAGATYLAGKRR</sequence>
<keyword evidence="6 7" id="KW-0472">Membrane</keyword>
<evidence type="ECO:0000256" key="2">
    <source>
        <dbReference type="ARBA" id="ARBA00007362"/>
    </source>
</evidence>
<feature type="domain" description="EamA" evidence="8">
    <location>
        <begin position="167"/>
        <end position="297"/>
    </location>
</feature>
<feature type="transmembrane region" description="Helical" evidence="7">
    <location>
        <begin position="92"/>
        <end position="111"/>
    </location>
</feature>
<evidence type="ECO:0000259" key="8">
    <source>
        <dbReference type="Pfam" id="PF00892"/>
    </source>
</evidence>
<evidence type="ECO:0000313" key="10">
    <source>
        <dbReference type="Proteomes" id="UP001589810"/>
    </source>
</evidence>
<evidence type="ECO:0000256" key="3">
    <source>
        <dbReference type="ARBA" id="ARBA00022475"/>
    </source>
</evidence>
<dbReference type="InterPro" id="IPR051258">
    <property type="entry name" value="Diverse_Substrate_Transporter"/>
</dbReference>
<feature type="transmembrane region" description="Helical" evidence="7">
    <location>
        <begin position="284"/>
        <end position="304"/>
    </location>
</feature>
<evidence type="ECO:0000256" key="7">
    <source>
        <dbReference type="SAM" id="Phobius"/>
    </source>
</evidence>
<comment type="caution">
    <text evidence="9">The sequence shown here is derived from an EMBL/GenBank/DDBJ whole genome shotgun (WGS) entry which is preliminary data.</text>
</comment>
<feature type="transmembrane region" description="Helical" evidence="7">
    <location>
        <begin position="166"/>
        <end position="185"/>
    </location>
</feature>
<dbReference type="Pfam" id="PF00892">
    <property type="entry name" value="EamA"/>
    <property type="match status" value="1"/>
</dbReference>
<dbReference type="EMBL" id="JBHLUD010000009">
    <property type="protein sequence ID" value="MFC0545498.1"/>
    <property type="molecule type" value="Genomic_DNA"/>
</dbReference>
<dbReference type="PANTHER" id="PTHR42920:SF11">
    <property type="entry name" value="INNER MEMBRANE PROTEIN YTFF"/>
    <property type="match status" value="1"/>
</dbReference>
<organism evidence="9 10">
    <name type="scientific">Kutzneria chonburiensis</name>
    <dbReference type="NCBI Taxonomy" id="1483604"/>
    <lineage>
        <taxon>Bacteria</taxon>
        <taxon>Bacillati</taxon>
        <taxon>Actinomycetota</taxon>
        <taxon>Actinomycetes</taxon>
        <taxon>Pseudonocardiales</taxon>
        <taxon>Pseudonocardiaceae</taxon>
        <taxon>Kutzneria</taxon>
    </lineage>
</organism>
<evidence type="ECO:0000313" key="9">
    <source>
        <dbReference type="EMBL" id="MFC0545498.1"/>
    </source>
</evidence>
<feature type="transmembrane region" description="Helical" evidence="7">
    <location>
        <begin position="197"/>
        <end position="215"/>
    </location>
</feature>
<keyword evidence="3" id="KW-1003">Cell membrane</keyword>
<protein>
    <submittedName>
        <fullName evidence="9">DMT family transporter</fullName>
    </submittedName>
</protein>
<proteinExistence type="inferred from homology"/>
<feature type="transmembrane region" description="Helical" evidence="7">
    <location>
        <begin position="30"/>
        <end position="51"/>
    </location>
</feature>
<dbReference type="Proteomes" id="UP001589810">
    <property type="component" value="Unassembled WGS sequence"/>
</dbReference>
<keyword evidence="4 7" id="KW-0812">Transmembrane</keyword>
<gene>
    <name evidence="9" type="ORF">ACFFH7_28575</name>
</gene>
<dbReference type="InterPro" id="IPR000620">
    <property type="entry name" value="EamA_dom"/>
</dbReference>
<evidence type="ECO:0000256" key="4">
    <source>
        <dbReference type="ARBA" id="ARBA00022692"/>
    </source>
</evidence>
<name>A0ABV6MYU3_9PSEU</name>
<evidence type="ECO:0000256" key="1">
    <source>
        <dbReference type="ARBA" id="ARBA00004651"/>
    </source>
</evidence>
<dbReference type="InterPro" id="IPR037185">
    <property type="entry name" value="EmrE-like"/>
</dbReference>
<feature type="transmembrane region" description="Helical" evidence="7">
    <location>
        <begin position="57"/>
        <end position="80"/>
    </location>
</feature>
<keyword evidence="5 7" id="KW-1133">Transmembrane helix</keyword>
<reference evidence="9 10" key="1">
    <citation type="submission" date="2024-09" db="EMBL/GenBank/DDBJ databases">
        <authorList>
            <person name="Sun Q."/>
            <person name="Mori K."/>
        </authorList>
    </citation>
    <scope>NUCLEOTIDE SEQUENCE [LARGE SCALE GENOMIC DNA]</scope>
    <source>
        <strain evidence="9 10">TBRC 1432</strain>
    </source>
</reference>
<dbReference type="PANTHER" id="PTHR42920">
    <property type="entry name" value="OS03G0707200 PROTEIN-RELATED"/>
    <property type="match status" value="1"/>
</dbReference>
<feature type="transmembrane region" description="Helical" evidence="7">
    <location>
        <begin position="144"/>
        <end position="160"/>
    </location>
</feature>
<comment type="similarity">
    <text evidence="2">Belongs to the EamA transporter family.</text>
</comment>
<accession>A0ABV6MYU3</accession>
<feature type="transmembrane region" description="Helical" evidence="7">
    <location>
        <begin position="117"/>
        <end position="137"/>
    </location>
</feature>